<accession>A0A0D0CYC5</accession>
<keyword evidence="2" id="KW-1185">Reference proteome</keyword>
<name>A0A0D0CYC5_9AGAM</name>
<dbReference type="OrthoDB" id="73076at2759"/>
<dbReference type="Proteomes" id="UP000054538">
    <property type="component" value="Unassembled WGS sequence"/>
</dbReference>
<organism evidence="1 2">
    <name type="scientific">Paxillus rubicundulus Ve08.2h10</name>
    <dbReference type="NCBI Taxonomy" id="930991"/>
    <lineage>
        <taxon>Eukaryota</taxon>
        <taxon>Fungi</taxon>
        <taxon>Dikarya</taxon>
        <taxon>Basidiomycota</taxon>
        <taxon>Agaricomycotina</taxon>
        <taxon>Agaricomycetes</taxon>
        <taxon>Agaricomycetidae</taxon>
        <taxon>Boletales</taxon>
        <taxon>Paxilineae</taxon>
        <taxon>Paxillaceae</taxon>
        <taxon>Paxillus</taxon>
    </lineage>
</organism>
<dbReference type="EMBL" id="KN825971">
    <property type="protein sequence ID" value="KIK80628.1"/>
    <property type="molecule type" value="Genomic_DNA"/>
</dbReference>
<dbReference type="InParanoid" id="A0A0D0CYC5"/>
<protein>
    <submittedName>
        <fullName evidence="1">Uncharacterized protein</fullName>
    </submittedName>
</protein>
<evidence type="ECO:0000313" key="2">
    <source>
        <dbReference type="Proteomes" id="UP000054538"/>
    </source>
</evidence>
<feature type="non-terminal residue" evidence="1">
    <location>
        <position position="329"/>
    </location>
</feature>
<reference evidence="2" key="2">
    <citation type="submission" date="2015-01" db="EMBL/GenBank/DDBJ databases">
        <title>Evolutionary Origins and Diversification of the Mycorrhizal Mutualists.</title>
        <authorList>
            <consortium name="DOE Joint Genome Institute"/>
            <consortium name="Mycorrhizal Genomics Consortium"/>
            <person name="Kohler A."/>
            <person name="Kuo A."/>
            <person name="Nagy L.G."/>
            <person name="Floudas D."/>
            <person name="Copeland A."/>
            <person name="Barry K.W."/>
            <person name="Cichocki N."/>
            <person name="Veneault-Fourrey C."/>
            <person name="LaButti K."/>
            <person name="Lindquist E.A."/>
            <person name="Lipzen A."/>
            <person name="Lundell T."/>
            <person name="Morin E."/>
            <person name="Murat C."/>
            <person name="Riley R."/>
            <person name="Ohm R."/>
            <person name="Sun H."/>
            <person name="Tunlid A."/>
            <person name="Henrissat B."/>
            <person name="Grigoriev I.V."/>
            <person name="Hibbett D.S."/>
            <person name="Martin F."/>
        </authorList>
    </citation>
    <scope>NUCLEOTIDE SEQUENCE [LARGE SCALE GENOMIC DNA]</scope>
    <source>
        <strain evidence="2">Ve08.2h10</strain>
    </source>
</reference>
<evidence type="ECO:0000313" key="1">
    <source>
        <dbReference type="EMBL" id="KIK80628.1"/>
    </source>
</evidence>
<sequence length="329" mass="37393">MLPTLPGHPTHQQSAVHKILIVAVFLTASRNLPAFGSILLAPLRQFSQICPTLIFQLFFLLNLATSPLFCTITNPTKCPQKYSLEKSVSLFAVLTMYTYTGARGAKHEWTSSVNMVGNISYLDIRVFRPLPMASRSPYYRPLLSNLLFSCTFHLPIYRSPSQPLRHSHRTATSPLITPINLHWLLCAQHRDPSCGAFASTLARCRTVSRRWNMRTGGIDWGRLNHWLLRVAIWMTEKSQLINTVRFKFSSLILQRILQLQSLATEIHSFRAHTTSHILNKPFCHFELNVACKRSPDFMRHVVTMNHDGGGSCGQRASVQNPDQLTRQIM</sequence>
<reference evidence="1 2" key="1">
    <citation type="submission" date="2014-04" db="EMBL/GenBank/DDBJ databases">
        <authorList>
            <consortium name="DOE Joint Genome Institute"/>
            <person name="Kuo A."/>
            <person name="Kohler A."/>
            <person name="Jargeat P."/>
            <person name="Nagy L.G."/>
            <person name="Floudas D."/>
            <person name="Copeland A."/>
            <person name="Barry K.W."/>
            <person name="Cichocki N."/>
            <person name="Veneault-Fourrey C."/>
            <person name="LaButti K."/>
            <person name="Lindquist E.A."/>
            <person name="Lipzen A."/>
            <person name="Lundell T."/>
            <person name="Morin E."/>
            <person name="Murat C."/>
            <person name="Sun H."/>
            <person name="Tunlid A."/>
            <person name="Henrissat B."/>
            <person name="Grigoriev I.V."/>
            <person name="Hibbett D.S."/>
            <person name="Martin F."/>
            <person name="Nordberg H.P."/>
            <person name="Cantor M.N."/>
            <person name="Hua S.X."/>
        </authorList>
    </citation>
    <scope>NUCLEOTIDE SEQUENCE [LARGE SCALE GENOMIC DNA]</scope>
    <source>
        <strain evidence="1 2">Ve08.2h10</strain>
    </source>
</reference>
<dbReference type="AlphaFoldDB" id="A0A0D0CYC5"/>
<proteinExistence type="predicted"/>
<gene>
    <name evidence="1" type="ORF">PAXRUDRAFT_226560</name>
</gene>
<dbReference type="HOGENOM" id="CLU_846093_0_0_1"/>